<evidence type="ECO:0000256" key="1">
    <source>
        <dbReference type="ARBA" id="ARBA00004651"/>
    </source>
</evidence>
<dbReference type="PRINTS" id="PR00121">
    <property type="entry name" value="NAKATPASE"/>
</dbReference>
<evidence type="ECO:0000256" key="2">
    <source>
        <dbReference type="ARBA" id="ARBA00022475"/>
    </source>
</evidence>
<feature type="region of interest" description="Disordered" evidence="9">
    <location>
        <begin position="1"/>
        <end position="33"/>
    </location>
</feature>
<dbReference type="SFLD" id="SFLDS00003">
    <property type="entry name" value="Haloacid_Dehalogenase"/>
    <property type="match status" value="1"/>
</dbReference>
<dbReference type="EMBL" id="MU856078">
    <property type="protein sequence ID" value="KAK3897751.1"/>
    <property type="molecule type" value="Genomic_DNA"/>
</dbReference>
<dbReference type="GO" id="GO:0005391">
    <property type="term" value="F:P-type sodium:potassium-exchanging transporter activity"/>
    <property type="evidence" value="ECO:0007669"/>
    <property type="project" value="TreeGrafter"/>
</dbReference>
<dbReference type="InterPro" id="IPR023214">
    <property type="entry name" value="HAD_sf"/>
</dbReference>
<feature type="transmembrane region" description="Helical" evidence="10">
    <location>
        <begin position="182"/>
        <end position="201"/>
    </location>
</feature>
<dbReference type="GO" id="GO:0016887">
    <property type="term" value="F:ATP hydrolysis activity"/>
    <property type="evidence" value="ECO:0007669"/>
    <property type="project" value="InterPro"/>
</dbReference>
<evidence type="ECO:0000256" key="6">
    <source>
        <dbReference type="ARBA" id="ARBA00022967"/>
    </source>
</evidence>
<keyword evidence="8 10" id="KW-0472">Membrane</keyword>
<keyword evidence="6" id="KW-1278">Translocase</keyword>
<feature type="transmembrane region" description="Helical" evidence="10">
    <location>
        <begin position="1029"/>
        <end position="1048"/>
    </location>
</feature>
<evidence type="ECO:0000259" key="11">
    <source>
        <dbReference type="SMART" id="SM00831"/>
    </source>
</evidence>
<name>A0AAN6MBA1_9PEZI</name>
<feature type="transmembrane region" description="Helical" evidence="10">
    <location>
        <begin position="380"/>
        <end position="402"/>
    </location>
</feature>
<dbReference type="InterPro" id="IPR001757">
    <property type="entry name" value="P_typ_ATPase"/>
</dbReference>
<dbReference type="InterPro" id="IPR044492">
    <property type="entry name" value="P_typ_ATPase_HD_dom"/>
</dbReference>
<evidence type="ECO:0000256" key="3">
    <source>
        <dbReference type="ARBA" id="ARBA00022692"/>
    </source>
</evidence>
<feature type="transmembrane region" description="Helical" evidence="10">
    <location>
        <begin position="887"/>
        <end position="907"/>
    </location>
</feature>
<keyword evidence="4" id="KW-0547">Nucleotide-binding</keyword>
<dbReference type="SFLD" id="SFLDG00002">
    <property type="entry name" value="C1.7:_P-type_atpase_like"/>
    <property type="match status" value="1"/>
</dbReference>
<dbReference type="Proteomes" id="UP001303889">
    <property type="component" value="Unassembled WGS sequence"/>
</dbReference>
<dbReference type="Pfam" id="PF00689">
    <property type="entry name" value="Cation_ATPase_C"/>
    <property type="match status" value="1"/>
</dbReference>
<dbReference type="SMART" id="SM00831">
    <property type="entry name" value="Cation_ATPase_N"/>
    <property type="match status" value="1"/>
</dbReference>
<protein>
    <submittedName>
        <fullName evidence="12">Na,H/K antiporter</fullName>
    </submittedName>
</protein>
<dbReference type="GO" id="GO:0005886">
    <property type="term" value="C:plasma membrane"/>
    <property type="evidence" value="ECO:0007669"/>
    <property type="project" value="UniProtKB-SubCell"/>
</dbReference>
<feature type="transmembrane region" description="Helical" evidence="10">
    <location>
        <begin position="858"/>
        <end position="881"/>
    </location>
</feature>
<dbReference type="PROSITE" id="PS00154">
    <property type="entry name" value="ATPASE_E1_E2"/>
    <property type="match status" value="1"/>
</dbReference>
<feature type="transmembrane region" description="Helical" evidence="10">
    <location>
        <begin position="147"/>
        <end position="170"/>
    </location>
</feature>
<dbReference type="FunFam" id="3.40.50.1000:FF:000001">
    <property type="entry name" value="Phospholipid-transporting ATPase IC"/>
    <property type="match status" value="1"/>
</dbReference>
<dbReference type="Gene3D" id="2.70.150.10">
    <property type="entry name" value="Calcium-transporting ATPase, cytoplasmic transduction domain A"/>
    <property type="match status" value="1"/>
</dbReference>
<dbReference type="InterPro" id="IPR023298">
    <property type="entry name" value="ATPase_P-typ_TM_dom_sf"/>
</dbReference>
<dbReference type="PANTHER" id="PTHR43294">
    <property type="entry name" value="SODIUM/POTASSIUM-TRANSPORTING ATPASE SUBUNIT ALPHA"/>
    <property type="match status" value="1"/>
</dbReference>
<dbReference type="InterPro" id="IPR006068">
    <property type="entry name" value="ATPase_P-typ_cation-transptr_C"/>
</dbReference>
<dbReference type="InterPro" id="IPR050510">
    <property type="entry name" value="Cation_transp_ATPase_P-type"/>
</dbReference>
<evidence type="ECO:0000256" key="8">
    <source>
        <dbReference type="ARBA" id="ARBA00023136"/>
    </source>
</evidence>
<dbReference type="Gene3D" id="3.40.50.1000">
    <property type="entry name" value="HAD superfamily/HAD-like"/>
    <property type="match status" value="1"/>
</dbReference>
<evidence type="ECO:0000256" key="5">
    <source>
        <dbReference type="ARBA" id="ARBA00022840"/>
    </source>
</evidence>
<organism evidence="12 13">
    <name type="scientific">Staphylotrichum tortipilum</name>
    <dbReference type="NCBI Taxonomy" id="2831512"/>
    <lineage>
        <taxon>Eukaryota</taxon>
        <taxon>Fungi</taxon>
        <taxon>Dikarya</taxon>
        <taxon>Ascomycota</taxon>
        <taxon>Pezizomycotina</taxon>
        <taxon>Sordariomycetes</taxon>
        <taxon>Sordariomycetidae</taxon>
        <taxon>Sordariales</taxon>
        <taxon>Chaetomiaceae</taxon>
        <taxon>Staphylotrichum</taxon>
    </lineage>
</organism>
<keyword evidence="2" id="KW-1003">Cell membrane</keyword>
<dbReference type="PRINTS" id="PR00119">
    <property type="entry name" value="CATATPASE"/>
</dbReference>
<feature type="transmembrane region" description="Helical" evidence="10">
    <location>
        <begin position="991"/>
        <end position="1008"/>
    </location>
</feature>
<dbReference type="Gene3D" id="1.20.1110.10">
    <property type="entry name" value="Calcium-transporting ATPase, transmembrane domain"/>
    <property type="match status" value="1"/>
</dbReference>
<dbReference type="InterPro" id="IPR008250">
    <property type="entry name" value="ATPase_P-typ_transduc_dom_A_sf"/>
</dbReference>
<evidence type="ECO:0000313" key="12">
    <source>
        <dbReference type="EMBL" id="KAK3897751.1"/>
    </source>
</evidence>
<dbReference type="InterPro" id="IPR036412">
    <property type="entry name" value="HAD-like_sf"/>
</dbReference>
<comment type="subcellular location">
    <subcellularLocation>
        <location evidence="1">Cell membrane</location>
        <topology evidence="1">Multi-pass membrane protein</topology>
    </subcellularLocation>
</comment>
<evidence type="ECO:0000256" key="9">
    <source>
        <dbReference type="SAM" id="MobiDB-lite"/>
    </source>
</evidence>
<dbReference type="Pfam" id="PF00702">
    <property type="entry name" value="Hydrolase"/>
    <property type="match status" value="1"/>
</dbReference>
<reference evidence="12" key="2">
    <citation type="submission" date="2023-05" db="EMBL/GenBank/DDBJ databases">
        <authorList>
            <consortium name="Lawrence Berkeley National Laboratory"/>
            <person name="Steindorff A."/>
            <person name="Hensen N."/>
            <person name="Bonometti L."/>
            <person name="Westerberg I."/>
            <person name="Brannstrom I.O."/>
            <person name="Guillou S."/>
            <person name="Cros-Aarteil S."/>
            <person name="Calhoun S."/>
            <person name="Haridas S."/>
            <person name="Kuo A."/>
            <person name="Mondo S."/>
            <person name="Pangilinan J."/>
            <person name="Riley R."/>
            <person name="Labutti K."/>
            <person name="Andreopoulos B."/>
            <person name="Lipzen A."/>
            <person name="Chen C."/>
            <person name="Yanf M."/>
            <person name="Daum C."/>
            <person name="Ng V."/>
            <person name="Clum A."/>
            <person name="Ohm R."/>
            <person name="Martin F."/>
            <person name="Silar P."/>
            <person name="Natvig D."/>
            <person name="Lalanne C."/>
            <person name="Gautier V."/>
            <person name="Ament-Velasquez S.L."/>
            <person name="Kruys A."/>
            <person name="Hutchinson M.I."/>
            <person name="Powell A.J."/>
            <person name="Barry K."/>
            <person name="Miller A.N."/>
            <person name="Grigoriev I.V."/>
            <person name="Debuchy R."/>
            <person name="Gladieux P."/>
            <person name="Thoren M.H."/>
            <person name="Johannesson H."/>
        </authorList>
    </citation>
    <scope>NUCLEOTIDE SEQUENCE</scope>
    <source>
        <strain evidence="12">CBS 103.79</strain>
    </source>
</reference>
<proteinExistence type="predicted"/>
<dbReference type="Pfam" id="PF13246">
    <property type="entry name" value="Cation_ATPase"/>
    <property type="match status" value="1"/>
</dbReference>
<dbReference type="Gene3D" id="3.40.1110.10">
    <property type="entry name" value="Calcium-transporting ATPase, cytoplasmic domain N"/>
    <property type="match status" value="1"/>
</dbReference>
<dbReference type="GO" id="GO:0005524">
    <property type="term" value="F:ATP binding"/>
    <property type="evidence" value="ECO:0007669"/>
    <property type="project" value="UniProtKB-KW"/>
</dbReference>
<dbReference type="Pfam" id="PF00690">
    <property type="entry name" value="Cation_ATPase_N"/>
    <property type="match status" value="1"/>
</dbReference>
<dbReference type="PANTHER" id="PTHR43294:SF21">
    <property type="entry name" value="CATION TRANSPORTING ATPASE"/>
    <property type="match status" value="1"/>
</dbReference>
<dbReference type="GO" id="GO:1990573">
    <property type="term" value="P:potassium ion import across plasma membrane"/>
    <property type="evidence" value="ECO:0007669"/>
    <property type="project" value="TreeGrafter"/>
</dbReference>
<dbReference type="GO" id="GO:0030007">
    <property type="term" value="P:intracellular potassium ion homeostasis"/>
    <property type="evidence" value="ECO:0007669"/>
    <property type="project" value="TreeGrafter"/>
</dbReference>
<evidence type="ECO:0000256" key="10">
    <source>
        <dbReference type="SAM" id="Phobius"/>
    </source>
</evidence>
<gene>
    <name evidence="12" type="ORF">C8A05DRAFT_38678</name>
</gene>
<dbReference type="InterPro" id="IPR018303">
    <property type="entry name" value="ATPase_P-typ_P_site"/>
</dbReference>
<feature type="transmembrane region" description="Helical" evidence="10">
    <location>
        <begin position="341"/>
        <end position="368"/>
    </location>
</feature>
<dbReference type="InterPro" id="IPR023299">
    <property type="entry name" value="ATPase_P-typ_cyto_dom_N"/>
</dbReference>
<dbReference type="Pfam" id="PF00122">
    <property type="entry name" value="E1-E2_ATPase"/>
    <property type="match status" value="1"/>
</dbReference>
<sequence>MDVPASAPNADNRIRWEADEEAGQAGQAAQQRRERLTRAVSSSSLSIRSVHSRANPIDPSTTLPIHYRTVSLDIDEYKQKDSLNKKAKSAAGDLVQIEWHTISTTELSTRLSSSLTDGLSNDQIERRIAQYGKNNPSPPKTHYTKQIFGYFFGGFGPVLLVASILVFIAWKPLGQPPALANLALAIVLLAVFLIQAAFNMWQDWSSSRVMASIKTMLPESCLVNREGRQVELMAAELVPGDVLCVKAGNKLPADVRFTKVSSDAKFDRSMLTGESVPLAAMVDATDNNYLETKNIGLQGAYCVSGTCTGMVVATGDNTVFGRIAQLTNEPKNGLTPLEREVLNFVLVICSIMLVMIIVVIIVWVTWLRKEYPGWINVPNLIISCVSVAVAFIPEGLPVALTASMTISAKMMQKNQILCKSLKTVETLGSVSVICSDKTGTLTQNKMLVTECAIGTQKMTAEATRDALVLNRHSSPRNNAIDQLRAVAGLCNAGQFDAATMRLPLHERVIHGDATDQAILRFSESLGPVDELKRLWQTKYELAFNSKNKYMIRALGLTHPDALDFALPEDAATAFQPGDILLTIKGAPEVLMNRIEHYLTPNGTEAAFDQLTRASVNVIKNEWSAQGRRVLLLARKVLARSALPPSMSTTAFEAEMNRQATHGLTLVGIVGIVDPPRPEIPDVVRTLRGAGIRIFMVTGDFALTAQAIAAECGIITVPASNVDSIAALTRDSNAVTDKTAYDDSPARAIVISGPELVTFSEAQWNQLSSYTEIVFARTTPEQKLRIVRELQSRGAIVAMTGDGVNDAPSLRAADVGIALGSGSEIAIEAADMVLLESFSSVVEALRFGRMMFDNLKKTVAYLLPAGSFSEFWPVLTNVLFGIPQVLSSFLMIIICLFTDAAAAIALAYEKPEADVLLRKPRAVGVDRLVGWKLILYSYGFIGFMETISSFAMAFWYLERNGLPFRDIWFSFGNLPRSIDPVYYSQKLNEASSIYFVNLVVMQWFNLLAVRTTRLSIFQQPPFFKKKTQNLYLIPAVLFSLIMAFFWLYVPKFQEVLGTSQVPVEHWFLPMAFGLGVLLLDEGRKFAVRKWPRGVFAWLAW</sequence>
<dbReference type="SUPFAM" id="SSF56784">
    <property type="entry name" value="HAD-like"/>
    <property type="match status" value="1"/>
</dbReference>
<dbReference type="SUPFAM" id="SSF81665">
    <property type="entry name" value="Calcium ATPase, transmembrane domain M"/>
    <property type="match status" value="1"/>
</dbReference>
<comment type="caution">
    <text evidence="12">The sequence shown here is derived from an EMBL/GenBank/DDBJ whole genome shotgun (WGS) entry which is preliminary data.</text>
</comment>
<dbReference type="GO" id="GO:0036376">
    <property type="term" value="P:sodium ion export across plasma membrane"/>
    <property type="evidence" value="ECO:0007669"/>
    <property type="project" value="TreeGrafter"/>
</dbReference>
<dbReference type="SUPFAM" id="SSF81653">
    <property type="entry name" value="Calcium ATPase, transduction domain A"/>
    <property type="match status" value="1"/>
</dbReference>
<dbReference type="SFLD" id="SFLDF00027">
    <property type="entry name" value="p-type_atpase"/>
    <property type="match status" value="1"/>
</dbReference>
<keyword evidence="3 10" id="KW-0812">Transmembrane</keyword>
<dbReference type="GO" id="GO:0006883">
    <property type="term" value="P:intracellular sodium ion homeostasis"/>
    <property type="evidence" value="ECO:0007669"/>
    <property type="project" value="TreeGrafter"/>
</dbReference>
<keyword evidence="13" id="KW-1185">Reference proteome</keyword>
<keyword evidence="7 10" id="KW-1133">Transmembrane helix</keyword>
<dbReference type="NCBIfam" id="TIGR01494">
    <property type="entry name" value="ATPase_P-type"/>
    <property type="match status" value="2"/>
</dbReference>
<dbReference type="FunFam" id="3.40.1110.10:FF:000114">
    <property type="entry name" value="H /K ATPase alpha subunit, putative"/>
    <property type="match status" value="1"/>
</dbReference>
<feature type="transmembrane region" description="Helical" evidence="10">
    <location>
        <begin position="1060"/>
        <end position="1078"/>
    </location>
</feature>
<reference evidence="12" key="1">
    <citation type="journal article" date="2023" name="Mol. Phylogenet. Evol.">
        <title>Genome-scale phylogeny and comparative genomics of the fungal order Sordariales.</title>
        <authorList>
            <person name="Hensen N."/>
            <person name="Bonometti L."/>
            <person name="Westerberg I."/>
            <person name="Brannstrom I.O."/>
            <person name="Guillou S."/>
            <person name="Cros-Aarteil S."/>
            <person name="Calhoun S."/>
            <person name="Haridas S."/>
            <person name="Kuo A."/>
            <person name="Mondo S."/>
            <person name="Pangilinan J."/>
            <person name="Riley R."/>
            <person name="LaButti K."/>
            <person name="Andreopoulos B."/>
            <person name="Lipzen A."/>
            <person name="Chen C."/>
            <person name="Yan M."/>
            <person name="Daum C."/>
            <person name="Ng V."/>
            <person name="Clum A."/>
            <person name="Steindorff A."/>
            <person name="Ohm R.A."/>
            <person name="Martin F."/>
            <person name="Silar P."/>
            <person name="Natvig D.O."/>
            <person name="Lalanne C."/>
            <person name="Gautier V."/>
            <person name="Ament-Velasquez S.L."/>
            <person name="Kruys A."/>
            <person name="Hutchinson M.I."/>
            <person name="Powell A.J."/>
            <person name="Barry K."/>
            <person name="Miller A.N."/>
            <person name="Grigoriev I.V."/>
            <person name="Debuchy R."/>
            <person name="Gladieux P."/>
            <person name="Hiltunen Thoren M."/>
            <person name="Johannesson H."/>
        </authorList>
    </citation>
    <scope>NUCLEOTIDE SEQUENCE</scope>
    <source>
        <strain evidence="12">CBS 103.79</strain>
    </source>
</reference>
<dbReference type="InterPro" id="IPR059000">
    <property type="entry name" value="ATPase_P-type_domA"/>
</dbReference>
<accession>A0AAN6MBA1</accession>
<evidence type="ECO:0000313" key="13">
    <source>
        <dbReference type="Proteomes" id="UP001303889"/>
    </source>
</evidence>
<dbReference type="AlphaFoldDB" id="A0AAN6MBA1"/>
<feature type="domain" description="Cation-transporting P-type ATPase N-terminal" evidence="11">
    <location>
        <begin position="98"/>
        <end position="171"/>
    </location>
</feature>
<dbReference type="InterPro" id="IPR004014">
    <property type="entry name" value="ATPase_P-typ_cation-transptr_N"/>
</dbReference>
<dbReference type="SUPFAM" id="SSF81660">
    <property type="entry name" value="Metal cation-transporting ATPase, ATP-binding domain N"/>
    <property type="match status" value="1"/>
</dbReference>
<evidence type="ECO:0000256" key="4">
    <source>
        <dbReference type="ARBA" id="ARBA00022741"/>
    </source>
</evidence>
<keyword evidence="5" id="KW-0067">ATP-binding</keyword>
<dbReference type="GO" id="GO:1902600">
    <property type="term" value="P:proton transmembrane transport"/>
    <property type="evidence" value="ECO:0007669"/>
    <property type="project" value="TreeGrafter"/>
</dbReference>
<feature type="transmembrane region" description="Helical" evidence="10">
    <location>
        <begin position="928"/>
        <end position="956"/>
    </location>
</feature>
<evidence type="ECO:0000256" key="7">
    <source>
        <dbReference type="ARBA" id="ARBA00022989"/>
    </source>
</evidence>